<dbReference type="GO" id="GO:0005743">
    <property type="term" value="C:mitochondrial inner membrane"/>
    <property type="evidence" value="ECO:0007669"/>
    <property type="project" value="UniProtKB-SubCell"/>
</dbReference>
<keyword evidence="3" id="KW-0813">Transport</keyword>
<dbReference type="NCBIfam" id="TIGR01131">
    <property type="entry name" value="ATP_synt_6_or_A"/>
    <property type="match status" value="1"/>
</dbReference>
<dbReference type="InterPro" id="IPR035908">
    <property type="entry name" value="F0_ATP_A_sf"/>
</dbReference>
<reference evidence="13" key="1">
    <citation type="journal article" date="2013" name="Mol. Phylogenet. Evol.">
        <title>Searching for the optimal data partitioning strategy in mitochondrial phylogenomics: A phylogeny of Acridoidea (Insecta: Orthoptera: Caelifera) as a case study.</title>
        <authorList>
            <person name="Leavitt J.R."/>
            <person name="Hiatt K.D."/>
            <person name="Whiting M.F."/>
            <person name="Song H."/>
        </authorList>
    </citation>
    <scope>NUCLEOTIDE SEQUENCE</scope>
</reference>
<evidence type="ECO:0000256" key="7">
    <source>
        <dbReference type="ARBA" id="ARBA00022989"/>
    </source>
</evidence>
<dbReference type="PANTHER" id="PTHR11410">
    <property type="entry name" value="ATP SYNTHASE SUBUNIT A"/>
    <property type="match status" value="1"/>
</dbReference>
<feature type="transmembrane region" description="Helical" evidence="12">
    <location>
        <begin position="20"/>
        <end position="37"/>
    </location>
</feature>
<evidence type="ECO:0000256" key="11">
    <source>
        <dbReference type="RuleBase" id="RU004450"/>
    </source>
</evidence>
<protein>
    <recommendedName>
        <fullName evidence="11">ATP synthase subunit a</fullName>
    </recommendedName>
</protein>
<keyword evidence="8" id="KW-0406">Ion transport</keyword>
<keyword evidence="13" id="KW-0496">Mitochondrion</keyword>
<comment type="subcellular location">
    <subcellularLocation>
        <location evidence="1">Membrane</location>
        <topology evidence="1">Multi-pass membrane protein</topology>
    </subcellularLocation>
    <subcellularLocation>
        <location evidence="11">Mitochondrion inner membrane</location>
        <topology evidence="11">Multi-pass membrane protein</topology>
    </subcellularLocation>
</comment>
<feature type="transmembrane region" description="Helical" evidence="12">
    <location>
        <begin position="98"/>
        <end position="118"/>
    </location>
</feature>
<keyword evidence="9 12" id="KW-0472">Membrane</keyword>
<dbReference type="PRINTS" id="PR00123">
    <property type="entry name" value="ATPASEA"/>
</dbReference>
<evidence type="ECO:0000256" key="8">
    <source>
        <dbReference type="ARBA" id="ARBA00023065"/>
    </source>
</evidence>
<sequence>MTNMFSTFDPSTNMNMSMNWMSTIMSIMMIPPMFWLTSSRLKFMWNTILINLHKEFKMMVSNKKIKGTTMMIITMFVFILMNNFLGLFPYIFTSTSHLTMTLSMALPMWMSFMLFGWINNTKLMFKHLVPMGTPYLLMPFMVMIETISNLIRPGTLAIRLTANMIAGHMLMTLMGNNGSTISINLLAILIFSQMMLLMLESAVTMIQAYVFSVLSMLYSNEVN</sequence>
<gene>
    <name evidence="13" type="primary">atp6</name>
</gene>
<evidence type="ECO:0000256" key="6">
    <source>
        <dbReference type="ARBA" id="ARBA00022781"/>
    </source>
</evidence>
<dbReference type="GO" id="GO:0045259">
    <property type="term" value="C:proton-transporting ATP synthase complex"/>
    <property type="evidence" value="ECO:0007669"/>
    <property type="project" value="UniProtKB-KW"/>
</dbReference>
<geneLocation type="mitochondrion" evidence="13"/>
<dbReference type="InterPro" id="IPR000568">
    <property type="entry name" value="ATP_synth_F0_asu"/>
</dbReference>
<feature type="transmembrane region" description="Helical" evidence="12">
    <location>
        <begin position="185"/>
        <end position="210"/>
    </location>
</feature>
<dbReference type="Gene3D" id="1.20.120.220">
    <property type="entry name" value="ATP synthase, F0 complex, subunit A"/>
    <property type="match status" value="1"/>
</dbReference>
<dbReference type="InterPro" id="IPR045083">
    <property type="entry name" value="ATP_synth_F0_asu_bact/mt"/>
</dbReference>
<dbReference type="CDD" id="cd00310">
    <property type="entry name" value="ATP-synt_Fo_a_6"/>
    <property type="match status" value="1"/>
</dbReference>
<evidence type="ECO:0000256" key="4">
    <source>
        <dbReference type="ARBA" id="ARBA00022547"/>
    </source>
</evidence>
<keyword evidence="5 12" id="KW-0812">Transmembrane</keyword>
<keyword evidence="7 12" id="KW-1133">Transmembrane helix</keyword>
<evidence type="ECO:0000256" key="12">
    <source>
        <dbReference type="SAM" id="Phobius"/>
    </source>
</evidence>
<evidence type="ECO:0000256" key="5">
    <source>
        <dbReference type="ARBA" id="ARBA00022692"/>
    </source>
</evidence>
<dbReference type="PROSITE" id="PS00449">
    <property type="entry name" value="ATPASE_A"/>
    <property type="match status" value="1"/>
</dbReference>
<evidence type="ECO:0000256" key="2">
    <source>
        <dbReference type="ARBA" id="ARBA00006810"/>
    </source>
</evidence>
<dbReference type="EMBL" id="JX913767">
    <property type="protein sequence ID" value="AGC22300.1"/>
    <property type="molecule type" value="Genomic_DNA"/>
</dbReference>
<dbReference type="PANTHER" id="PTHR11410:SF0">
    <property type="entry name" value="ATP SYNTHASE SUBUNIT A"/>
    <property type="match status" value="1"/>
</dbReference>
<name>M4JDH8_9ORTH</name>
<dbReference type="Pfam" id="PF00119">
    <property type="entry name" value="ATP-synt_A"/>
    <property type="match status" value="1"/>
</dbReference>
<dbReference type="InterPro" id="IPR023011">
    <property type="entry name" value="ATP_synth_F0_asu_AS"/>
</dbReference>
<evidence type="ECO:0000256" key="9">
    <source>
        <dbReference type="ARBA" id="ARBA00023136"/>
    </source>
</evidence>
<evidence type="ECO:0000256" key="1">
    <source>
        <dbReference type="ARBA" id="ARBA00004141"/>
    </source>
</evidence>
<dbReference type="AlphaFoldDB" id="M4JDH8"/>
<keyword evidence="6" id="KW-0375">Hydrogen ion transport</keyword>
<keyword evidence="10" id="KW-0066">ATP synthesis</keyword>
<feature type="transmembrane region" description="Helical" evidence="12">
    <location>
        <begin position="67"/>
        <end position="92"/>
    </location>
</feature>
<evidence type="ECO:0000256" key="3">
    <source>
        <dbReference type="ARBA" id="ARBA00022448"/>
    </source>
</evidence>
<organism evidence="13">
    <name type="scientific">Trigonopteryx hopei</name>
    <dbReference type="NCBI Taxonomy" id="62799"/>
    <lineage>
        <taxon>Eukaryota</taxon>
        <taxon>Metazoa</taxon>
        <taxon>Ecdysozoa</taxon>
        <taxon>Arthropoda</taxon>
        <taxon>Hexapoda</taxon>
        <taxon>Insecta</taxon>
        <taxon>Pterygota</taxon>
        <taxon>Neoptera</taxon>
        <taxon>Polyneoptera</taxon>
        <taxon>Orthoptera</taxon>
        <taxon>Caelifera</taxon>
        <taxon>Acrididea</taxon>
        <taxon>Acridomorpha</taxon>
        <taxon>Trigonopterygoidea</taxon>
        <taxon>Trigonopterygidae</taxon>
        <taxon>Trigonopteryx</taxon>
    </lineage>
</organism>
<evidence type="ECO:0000256" key="10">
    <source>
        <dbReference type="ARBA" id="ARBA00023310"/>
    </source>
</evidence>
<keyword evidence="4" id="KW-0138">CF(0)</keyword>
<comment type="similarity">
    <text evidence="2">Belongs to the ATPase A chain family.</text>
</comment>
<accession>M4JDH8</accession>
<evidence type="ECO:0000313" key="13">
    <source>
        <dbReference type="EMBL" id="AGC22300.1"/>
    </source>
</evidence>
<proteinExistence type="inferred from homology"/>
<dbReference type="SUPFAM" id="SSF81336">
    <property type="entry name" value="F1F0 ATP synthase subunit A"/>
    <property type="match status" value="1"/>
</dbReference>
<dbReference type="GO" id="GO:0046933">
    <property type="term" value="F:proton-transporting ATP synthase activity, rotational mechanism"/>
    <property type="evidence" value="ECO:0007669"/>
    <property type="project" value="TreeGrafter"/>
</dbReference>
<feature type="transmembrane region" description="Helical" evidence="12">
    <location>
        <begin position="125"/>
        <end position="144"/>
    </location>
</feature>